<evidence type="ECO:0000313" key="20">
    <source>
        <dbReference type="Proteomes" id="UP000488956"/>
    </source>
</evidence>
<dbReference type="EMBL" id="QXFW01002511">
    <property type="protein sequence ID" value="KAE8977875.1"/>
    <property type="molecule type" value="Genomic_DNA"/>
</dbReference>
<evidence type="ECO:0000313" key="8">
    <source>
        <dbReference type="EMBL" id="KAE9194054.1"/>
    </source>
</evidence>
<dbReference type="AlphaFoldDB" id="A0A6A4BZP7"/>
<evidence type="ECO:0000313" key="3">
    <source>
        <dbReference type="EMBL" id="KAE9076726.1"/>
    </source>
</evidence>
<dbReference type="Proteomes" id="UP000486351">
    <property type="component" value="Unassembled WGS sequence"/>
</dbReference>
<name>A0A6A4BZP7_9STRA</name>
<evidence type="ECO:0000313" key="13">
    <source>
        <dbReference type="Proteomes" id="UP000437068"/>
    </source>
</evidence>
<dbReference type="EMBL" id="QXFX01002468">
    <property type="protein sequence ID" value="KAE9076726.1"/>
    <property type="molecule type" value="Genomic_DNA"/>
</dbReference>
<protein>
    <submittedName>
        <fullName evidence="9">Uncharacterized protein</fullName>
    </submittedName>
</protein>
<evidence type="ECO:0000313" key="4">
    <source>
        <dbReference type="EMBL" id="KAE9082998.1"/>
    </source>
</evidence>
<dbReference type="Proteomes" id="UP000476176">
    <property type="component" value="Unassembled WGS sequence"/>
</dbReference>
<dbReference type="EMBL" id="QXFY01002615">
    <property type="protein sequence ID" value="KAE9294789.1"/>
    <property type="molecule type" value="Genomic_DNA"/>
</dbReference>
<evidence type="ECO:0000313" key="7">
    <source>
        <dbReference type="EMBL" id="KAE9190493.1"/>
    </source>
</evidence>
<evidence type="ECO:0000313" key="14">
    <source>
        <dbReference type="Proteomes" id="UP000440367"/>
    </source>
</evidence>
<evidence type="ECO:0000313" key="16">
    <source>
        <dbReference type="Proteomes" id="UP000441208"/>
    </source>
</evidence>
<reference evidence="11 12" key="1">
    <citation type="submission" date="2018-08" db="EMBL/GenBank/DDBJ databases">
        <title>Genomic investigation of the strawberry pathogen Phytophthora fragariae indicates pathogenicity is determined by transcriptional variation in three key races.</title>
        <authorList>
            <person name="Adams T.M."/>
            <person name="Armitage A.D."/>
            <person name="Sobczyk M.K."/>
            <person name="Bates H.J."/>
            <person name="Dunwell J.M."/>
            <person name="Nellist C.F."/>
            <person name="Harrison R.J."/>
        </authorList>
    </citation>
    <scope>NUCLEOTIDE SEQUENCE [LARGE SCALE GENOMIC DNA]</scope>
    <source>
        <strain evidence="9 13">A4</strain>
        <strain evidence="7 14">BC-1</strain>
        <strain evidence="8 18">BC-23</strain>
        <strain evidence="6 12">NOV-27</strain>
        <strain evidence="5 15">NOV-5</strain>
        <strain evidence="4 16">NOV-71</strain>
        <strain evidence="10 19">NOV-77</strain>
        <strain evidence="1 11">NOV-9</strain>
        <strain evidence="3 20">ONT-3</strain>
        <strain evidence="2 17">SCRP245</strain>
    </source>
</reference>
<evidence type="ECO:0000313" key="19">
    <source>
        <dbReference type="Proteomes" id="UP000486351"/>
    </source>
</evidence>
<keyword evidence="12" id="KW-1185">Reference proteome</keyword>
<dbReference type="Proteomes" id="UP000433483">
    <property type="component" value="Unassembled WGS sequence"/>
</dbReference>
<sequence length="68" mass="7025">MDVISAVALLLAESDTITQVACNSAAYTRQIGIPSLSRISKSHVTGNTNLPSISSAVACDLRYGVGLC</sequence>
<organism evidence="9 13">
    <name type="scientific">Phytophthora fragariae</name>
    <dbReference type="NCBI Taxonomy" id="53985"/>
    <lineage>
        <taxon>Eukaryota</taxon>
        <taxon>Sar</taxon>
        <taxon>Stramenopiles</taxon>
        <taxon>Oomycota</taxon>
        <taxon>Peronosporomycetes</taxon>
        <taxon>Peronosporales</taxon>
        <taxon>Peronosporaceae</taxon>
        <taxon>Phytophthora</taxon>
    </lineage>
</organism>
<dbReference type="Proteomes" id="UP000440732">
    <property type="component" value="Unassembled WGS sequence"/>
</dbReference>
<dbReference type="Proteomes" id="UP000437068">
    <property type="component" value="Unassembled WGS sequence"/>
</dbReference>
<evidence type="ECO:0000313" key="5">
    <source>
        <dbReference type="EMBL" id="KAE9095527.1"/>
    </source>
</evidence>
<evidence type="ECO:0000313" key="1">
    <source>
        <dbReference type="EMBL" id="KAE8926941.1"/>
    </source>
</evidence>
<dbReference type="EMBL" id="QXFZ01001932">
    <property type="protein sequence ID" value="KAE9082998.1"/>
    <property type="molecule type" value="Genomic_DNA"/>
</dbReference>
<dbReference type="EMBL" id="QXGA01002563">
    <property type="protein sequence ID" value="KAE9095527.1"/>
    <property type="molecule type" value="Genomic_DNA"/>
</dbReference>
<dbReference type="OrthoDB" id="10497686at2759"/>
<proteinExistence type="predicted"/>
<evidence type="ECO:0000313" key="17">
    <source>
        <dbReference type="Proteomes" id="UP000460718"/>
    </source>
</evidence>
<evidence type="ECO:0000313" key="6">
    <source>
        <dbReference type="EMBL" id="KAE9183099.1"/>
    </source>
</evidence>
<evidence type="ECO:0000313" key="9">
    <source>
        <dbReference type="EMBL" id="KAE9281135.1"/>
    </source>
</evidence>
<dbReference type="EMBL" id="QXGB01001973">
    <property type="protein sequence ID" value="KAE9183099.1"/>
    <property type="molecule type" value="Genomic_DNA"/>
</dbReference>
<dbReference type="Proteomes" id="UP000488956">
    <property type="component" value="Unassembled WGS sequence"/>
</dbReference>
<dbReference type="EMBL" id="QXGF01001943">
    <property type="protein sequence ID" value="KAE8926941.1"/>
    <property type="molecule type" value="Genomic_DNA"/>
</dbReference>
<dbReference type="EMBL" id="QXGD01002303">
    <property type="protein sequence ID" value="KAE9190493.1"/>
    <property type="molecule type" value="Genomic_DNA"/>
</dbReference>
<evidence type="ECO:0000313" key="10">
    <source>
        <dbReference type="EMBL" id="KAE9294789.1"/>
    </source>
</evidence>
<dbReference type="Proteomes" id="UP000429523">
    <property type="component" value="Unassembled WGS sequence"/>
</dbReference>
<evidence type="ECO:0000313" key="11">
    <source>
        <dbReference type="Proteomes" id="UP000429523"/>
    </source>
</evidence>
<gene>
    <name evidence="9" type="ORF">PF001_g23915</name>
    <name evidence="7" type="ORF">PF002_g24754</name>
    <name evidence="8" type="ORF">PF004_g20832</name>
    <name evidence="6" type="ORF">PF005_g22224</name>
    <name evidence="5" type="ORF">PF006_g23990</name>
    <name evidence="4" type="ORF">PF007_g22082</name>
    <name evidence="10" type="ORF">PF008_g24451</name>
    <name evidence="1" type="ORF">PF009_g22877</name>
    <name evidence="3" type="ORF">PF010_g23793</name>
    <name evidence="2" type="ORF">PF011_g23477</name>
</gene>
<dbReference type="Proteomes" id="UP000440367">
    <property type="component" value="Unassembled WGS sequence"/>
</dbReference>
<dbReference type="Proteomes" id="UP000441208">
    <property type="component" value="Unassembled WGS sequence"/>
</dbReference>
<evidence type="ECO:0000313" key="18">
    <source>
        <dbReference type="Proteomes" id="UP000476176"/>
    </source>
</evidence>
<evidence type="ECO:0000313" key="15">
    <source>
        <dbReference type="Proteomes" id="UP000440732"/>
    </source>
</evidence>
<dbReference type="EMBL" id="QXGE01002527">
    <property type="protein sequence ID" value="KAE9281135.1"/>
    <property type="molecule type" value="Genomic_DNA"/>
</dbReference>
<dbReference type="EMBL" id="QXGC01001903">
    <property type="protein sequence ID" value="KAE9194054.1"/>
    <property type="molecule type" value="Genomic_DNA"/>
</dbReference>
<accession>A0A6A4BZP7</accession>
<evidence type="ECO:0000313" key="12">
    <source>
        <dbReference type="Proteomes" id="UP000433483"/>
    </source>
</evidence>
<comment type="caution">
    <text evidence="9">The sequence shown here is derived from an EMBL/GenBank/DDBJ whole genome shotgun (WGS) entry which is preliminary data.</text>
</comment>
<evidence type="ECO:0000313" key="2">
    <source>
        <dbReference type="EMBL" id="KAE8977875.1"/>
    </source>
</evidence>
<dbReference type="Proteomes" id="UP000460718">
    <property type="component" value="Unassembled WGS sequence"/>
</dbReference>